<comment type="similarity">
    <text evidence="2 8">Belongs to the MLO family.</text>
</comment>
<evidence type="ECO:0000313" key="11">
    <source>
        <dbReference type="EMBL" id="CAK9313260.1"/>
    </source>
</evidence>
<protein>
    <recommendedName>
        <fullName evidence="8">MLO-like protein</fullName>
    </recommendedName>
</protein>
<feature type="transmembrane region" description="Helical" evidence="10">
    <location>
        <begin position="22"/>
        <end position="45"/>
    </location>
</feature>
<keyword evidence="7 8" id="KW-0568">Pathogenesis-related protein</keyword>
<dbReference type="EMBL" id="OZ021745">
    <property type="protein sequence ID" value="CAK9313260.1"/>
    <property type="molecule type" value="Genomic_DNA"/>
</dbReference>
<evidence type="ECO:0000256" key="8">
    <source>
        <dbReference type="RuleBase" id="RU280816"/>
    </source>
</evidence>
<feature type="compositionally biased region" description="Gly residues" evidence="9">
    <location>
        <begin position="479"/>
        <end position="488"/>
    </location>
</feature>
<keyword evidence="6 8" id="KW-0472">Membrane</keyword>
<keyword evidence="8" id="KW-0112">Calmodulin-binding</keyword>
<reference evidence="11 12" key="1">
    <citation type="submission" date="2024-03" db="EMBL/GenBank/DDBJ databases">
        <authorList>
            <person name="Gkanogiannis A."/>
            <person name="Becerra Lopez-Lavalle L."/>
        </authorList>
    </citation>
    <scope>NUCLEOTIDE SEQUENCE [LARGE SCALE GENOMIC DNA]</scope>
</reference>
<keyword evidence="12" id="KW-1185">Reference proteome</keyword>
<evidence type="ECO:0000256" key="5">
    <source>
        <dbReference type="ARBA" id="ARBA00022989"/>
    </source>
</evidence>
<evidence type="ECO:0000256" key="9">
    <source>
        <dbReference type="SAM" id="MobiDB-lite"/>
    </source>
</evidence>
<keyword evidence="4 8" id="KW-0611">Plant defense</keyword>
<dbReference type="PANTHER" id="PTHR31942">
    <property type="entry name" value="MLO-LIKE PROTEIN 1"/>
    <property type="match status" value="1"/>
</dbReference>
<evidence type="ECO:0000256" key="1">
    <source>
        <dbReference type="ARBA" id="ARBA00004141"/>
    </source>
</evidence>
<evidence type="ECO:0000256" key="6">
    <source>
        <dbReference type="ARBA" id="ARBA00023136"/>
    </source>
</evidence>
<feature type="transmembrane region" description="Helical" evidence="10">
    <location>
        <begin position="311"/>
        <end position="329"/>
    </location>
</feature>
<evidence type="ECO:0000256" key="3">
    <source>
        <dbReference type="ARBA" id="ARBA00022692"/>
    </source>
</evidence>
<feature type="compositionally biased region" description="Polar residues" evidence="9">
    <location>
        <begin position="494"/>
        <end position="509"/>
    </location>
</feature>
<accession>A0ABP0XYM4</accession>
<comment type="function">
    <text evidence="8">May be involved in modulation of pathogen defense and leaf cell death.</text>
</comment>
<sequence>MGGGGGSSSVVPSRELDQTPTWAVASVCAIIILISIILEKVLHMVGELFQKRKKKALYEALEKVKGELMVLGFISLLLTFGQNYIAKVCIPSKYANTMLPCPYRGTLPKSSHGLEPQDHDEETTDHHRRLLWYEHRRRLGGGASVESCKSGYTQLISLNGLHQIHIFIFFLAVLHVVFSGITMTLGRLKIRGWKVWEKQTEQEHDAMNDPTRFRLTHETSFVRDHSSFWTKTPLSFYFVCFWRQFLRSVSRADYLSLRHGFVTVHLAPGSKFDFQKYIKRSLEDDFKVVVGISPLLWASMVLFLLLNVSGWQVMFWVSIFPLVVILAVGTKLQGIITQMALEIKERHAVVQGIPLVQVSDRHFWFSWPVLVLYLIHYVLFQNAFEITYFFWIWYEFGLRSCFHDNFDLIIIRVALGVGVQILCSYITLPLYALVTQMGSTMKKSIFDEQTSKALKQWHRSALKKKNEGGKPDSTPMRTLGGGSGGGGSPPESPTQSPREFQHQLVSQPLPTDVEASTIPSANIMTTVDLHQHQQNYTNRDLLS</sequence>
<feature type="transmembrane region" description="Helical" evidence="10">
    <location>
        <begin position="164"/>
        <end position="185"/>
    </location>
</feature>
<feature type="region of interest" description="Disordered" evidence="9">
    <location>
        <begin position="462"/>
        <end position="517"/>
    </location>
</feature>
<evidence type="ECO:0000256" key="4">
    <source>
        <dbReference type="ARBA" id="ARBA00022821"/>
    </source>
</evidence>
<evidence type="ECO:0000313" key="12">
    <source>
        <dbReference type="Proteomes" id="UP001642487"/>
    </source>
</evidence>
<feature type="transmembrane region" description="Helical" evidence="10">
    <location>
        <begin position="370"/>
        <end position="394"/>
    </location>
</feature>
<dbReference type="Pfam" id="PF03094">
    <property type="entry name" value="Mlo"/>
    <property type="match status" value="1"/>
</dbReference>
<gene>
    <name evidence="8" type="primary">MLO</name>
    <name evidence="11" type="ORF">CITCOLO1_LOCUS4973</name>
</gene>
<evidence type="ECO:0000256" key="10">
    <source>
        <dbReference type="SAM" id="Phobius"/>
    </source>
</evidence>
<proteinExistence type="inferred from homology"/>
<name>A0ABP0XYM4_9ROSI</name>
<feature type="transmembrane region" description="Helical" evidence="10">
    <location>
        <begin position="286"/>
        <end position="305"/>
    </location>
</feature>
<comment type="domain">
    <text evidence="8">The C-terminus contains a calmodulin-binding domain, which binds calmodulin in a calcium-dependent fashion.</text>
</comment>
<keyword evidence="5 8" id="KW-1133">Transmembrane helix</keyword>
<dbReference type="Proteomes" id="UP001642487">
    <property type="component" value="Chromosome 11"/>
</dbReference>
<evidence type="ECO:0000256" key="7">
    <source>
        <dbReference type="ARBA" id="ARBA00023265"/>
    </source>
</evidence>
<feature type="transmembrane region" description="Helical" evidence="10">
    <location>
        <begin position="66"/>
        <end position="85"/>
    </location>
</feature>
<evidence type="ECO:0000256" key="2">
    <source>
        <dbReference type="ARBA" id="ARBA00006574"/>
    </source>
</evidence>
<feature type="transmembrane region" description="Helical" evidence="10">
    <location>
        <begin position="409"/>
        <end position="434"/>
    </location>
</feature>
<dbReference type="InterPro" id="IPR004326">
    <property type="entry name" value="Mlo"/>
</dbReference>
<organism evidence="11 12">
    <name type="scientific">Citrullus colocynthis</name>
    <name type="common">colocynth</name>
    <dbReference type="NCBI Taxonomy" id="252529"/>
    <lineage>
        <taxon>Eukaryota</taxon>
        <taxon>Viridiplantae</taxon>
        <taxon>Streptophyta</taxon>
        <taxon>Embryophyta</taxon>
        <taxon>Tracheophyta</taxon>
        <taxon>Spermatophyta</taxon>
        <taxon>Magnoliopsida</taxon>
        <taxon>eudicotyledons</taxon>
        <taxon>Gunneridae</taxon>
        <taxon>Pentapetalae</taxon>
        <taxon>rosids</taxon>
        <taxon>fabids</taxon>
        <taxon>Cucurbitales</taxon>
        <taxon>Cucurbitaceae</taxon>
        <taxon>Benincaseae</taxon>
        <taxon>Citrullus</taxon>
    </lineage>
</organism>
<comment type="subcellular location">
    <subcellularLocation>
        <location evidence="1 8">Membrane</location>
        <topology evidence="1 8">Multi-pass membrane protein</topology>
    </subcellularLocation>
</comment>
<keyword evidence="3 8" id="KW-0812">Transmembrane</keyword>
<dbReference type="PANTHER" id="PTHR31942:SF53">
    <property type="entry name" value="MLO-LIKE PROTEIN 5-RELATED"/>
    <property type="match status" value="1"/>
</dbReference>